<evidence type="ECO:0000313" key="2">
    <source>
        <dbReference type="EMBL" id="TDP37639.1"/>
    </source>
</evidence>
<dbReference type="EMBL" id="SNXI01000006">
    <property type="protein sequence ID" value="TDP37639.1"/>
    <property type="molecule type" value="Genomic_DNA"/>
</dbReference>
<evidence type="ECO:0000313" key="3">
    <source>
        <dbReference type="Proteomes" id="UP000295531"/>
    </source>
</evidence>
<accession>A0A4R6PLL6</accession>
<name>A0A4R6PLL6_9GAMM</name>
<reference evidence="2 3" key="1">
    <citation type="submission" date="2019-03" db="EMBL/GenBank/DDBJ databases">
        <title>Freshwater and sediment microbial communities from various areas in North America, analyzing microbe dynamics in response to fracking.</title>
        <authorList>
            <person name="Lamendella R."/>
        </authorList>
    </citation>
    <scope>NUCLEOTIDE SEQUENCE [LARGE SCALE GENOMIC DNA]</scope>
    <source>
        <strain evidence="2 3">18_TX</strain>
    </source>
</reference>
<comment type="caution">
    <text evidence="2">The sequence shown here is derived from an EMBL/GenBank/DDBJ whole genome shotgun (WGS) entry which is preliminary data.</text>
</comment>
<proteinExistence type="predicted"/>
<gene>
    <name evidence="2" type="ORF">DEU29_106102</name>
</gene>
<keyword evidence="1" id="KW-0472">Membrane</keyword>
<protein>
    <submittedName>
        <fullName evidence="2">Uncharacterized protein</fullName>
    </submittedName>
</protein>
<dbReference type="AlphaFoldDB" id="A0A4R6PLL6"/>
<organism evidence="2 3">
    <name type="scientific">Idiomarina aquatica</name>
    <dbReference type="NCBI Taxonomy" id="1327752"/>
    <lineage>
        <taxon>Bacteria</taxon>
        <taxon>Pseudomonadati</taxon>
        <taxon>Pseudomonadota</taxon>
        <taxon>Gammaproteobacteria</taxon>
        <taxon>Alteromonadales</taxon>
        <taxon>Idiomarinaceae</taxon>
        <taxon>Idiomarina</taxon>
    </lineage>
</organism>
<evidence type="ECO:0000256" key="1">
    <source>
        <dbReference type="SAM" id="Phobius"/>
    </source>
</evidence>
<keyword evidence="1" id="KW-1133">Transmembrane helix</keyword>
<keyword evidence="1" id="KW-0812">Transmembrane</keyword>
<keyword evidence="3" id="KW-1185">Reference proteome</keyword>
<dbReference type="Proteomes" id="UP000295531">
    <property type="component" value="Unassembled WGS sequence"/>
</dbReference>
<sequence length="36" mass="4045">MTTRKPEDKRVYKHGYTTIAGVLIALILLILIAKFG</sequence>
<feature type="transmembrane region" description="Helical" evidence="1">
    <location>
        <begin position="12"/>
        <end position="33"/>
    </location>
</feature>